<dbReference type="PANTHER" id="PTHR47755">
    <property type="entry name" value="CELL DIVISION PROTEIN FTSX"/>
    <property type="match status" value="1"/>
</dbReference>
<proteinExistence type="predicted"/>
<dbReference type="RefSeq" id="WP_127706008.1">
    <property type="nucleotide sequence ID" value="NZ_SACO01000002.1"/>
</dbReference>
<dbReference type="GO" id="GO:0016020">
    <property type="term" value="C:membrane"/>
    <property type="evidence" value="ECO:0007669"/>
    <property type="project" value="InterPro"/>
</dbReference>
<keyword evidence="4" id="KW-1185">Reference proteome</keyword>
<evidence type="ECO:0000313" key="3">
    <source>
        <dbReference type="EMBL" id="RVU06899.1"/>
    </source>
</evidence>
<dbReference type="PANTHER" id="PTHR47755:SF1">
    <property type="entry name" value="CELL DIVISION PROTEIN FTSX"/>
    <property type="match status" value="1"/>
</dbReference>
<gene>
    <name evidence="3" type="ORF">EOE18_02755</name>
</gene>
<keyword evidence="2" id="KW-0472">Membrane</keyword>
<dbReference type="EMBL" id="SACO01000002">
    <property type="protein sequence ID" value="RVU06899.1"/>
    <property type="molecule type" value="Genomic_DNA"/>
</dbReference>
<dbReference type="GO" id="GO:0032153">
    <property type="term" value="C:cell division site"/>
    <property type="evidence" value="ECO:0007669"/>
    <property type="project" value="TreeGrafter"/>
</dbReference>
<keyword evidence="2" id="KW-0812">Transmembrane</keyword>
<feature type="region of interest" description="Disordered" evidence="1">
    <location>
        <begin position="1"/>
        <end position="27"/>
    </location>
</feature>
<dbReference type="GO" id="GO:0051301">
    <property type="term" value="P:cell division"/>
    <property type="evidence" value="ECO:0007669"/>
    <property type="project" value="UniProtKB-KW"/>
</dbReference>
<keyword evidence="3" id="KW-0131">Cell cycle</keyword>
<feature type="transmembrane region" description="Helical" evidence="2">
    <location>
        <begin position="55"/>
        <end position="74"/>
    </location>
</feature>
<protein>
    <submittedName>
        <fullName evidence="3">Cell division protein</fullName>
    </submittedName>
</protein>
<evidence type="ECO:0000256" key="1">
    <source>
        <dbReference type="SAM" id="MobiDB-lite"/>
    </source>
</evidence>
<feature type="transmembrane region" description="Helical" evidence="2">
    <location>
        <begin position="201"/>
        <end position="222"/>
    </location>
</feature>
<dbReference type="OrthoDB" id="8478373at2"/>
<name>A0A3S2YBN5_9SPHN</name>
<comment type="caution">
    <text evidence="3">The sequence shown here is derived from an EMBL/GenBank/DDBJ whole genome shotgun (WGS) entry which is preliminary data.</text>
</comment>
<accession>A0A3S2YBN5</accession>
<organism evidence="3 4">
    <name type="scientific">Novosphingobium umbonatum</name>
    <dbReference type="NCBI Taxonomy" id="1908524"/>
    <lineage>
        <taxon>Bacteria</taxon>
        <taxon>Pseudomonadati</taxon>
        <taxon>Pseudomonadota</taxon>
        <taxon>Alphaproteobacteria</taxon>
        <taxon>Sphingomonadales</taxon>
        <taxon>Sphingomonadaceae</taxon>
        <taxon>Novosphingobium</taxon>
    </lineage>
</organism>
<sequence length="328" mass="33361">MIDIAASEAASTPPPPPDDTPLVAQQGPLRGWRPFGGVGGGVLFPQARLSGPTPWVIAIMVALTVVAAATGLALRHIANAAAVDVAGGVTVQIVEALPAQRQAQAQAALGALQPLAGVDSVRLVPQAEVDQLLNPWLGMASGDGDMLPVPALIDVRLKSAANSRNLADLREVLASVAPAARVDAQSNWLAPVFDAIDSLRWLALAMVGLLAVALSAAVVLAARSALGAHHETIEIVHNLGGTDAQIARIFQRAIGLDAMLGGAVGLAVGGMAVMLLGQRFGALGAGLVAGGALEAGDWLVIALVPLAAIALAMFTARQTVLMNLRKML</sequence>
<reference evidence="3 4" key="1">
    <citation type="submission" date="2019-01" db="EMBL/GenBank/DDBJ databases">
        <authorList>
            <person name="Chen W.-M."/>
        </authorList>
    </citation>
    <scope>NUCLEOTIDE SEQUENCE [LARGE SCALE GENOMIC DNA]</scope>
    <source>
        <strain evidence="3 4">FSY-9</strain>
    </source>
</reference>
<dbReference type="AlphaFoldDB" id="A0A3S2YBN5"/>
<dbReference type="Proteomes" id="UP000282837">
    <property type="component" value="Unassembled WGS sequence"/>
</dbReference>
<feature type="transmembrane region" description="Helical" evidence="2">
    <location>
        <begin position="298"/>
        <end position="316"/>
    </location>
</feature>
<evidence type="ECO:0000313" key="4">
    <source>
        <dbReference type="Proteomes" id="UP000282837"/>
    </source>
</evidence>
<evidence type="ECO:0000256" key="2">
    <source>
        <dbReference type="SAM" id="Phobius"/>
    </source>
</evidence>
<keyword evidence="2" id="KW-1133">Transmembrane helix</keyword>
<dbReference type="InterPro" id="IPR004513">
    <property type="entry name" value="FtsX"/>
</dbReference>
<keyword evidence="3" id="KW-0132">Cell division</keyword>
<feature type="transmembrane region" description="Helical" evidence="2">
    <location>
        <begin position="258"/>
        <end position="278"/>
    </location>
</feature>